<protein>
    <submittedName>
        <fullName evidence="1">Uncharacterized protein</fullName>
    </submittedName>
</protein>
<evidence type="ECO:0000313" key="1">
    <source>
        <dbReference type="EMBL" id="KMZ96121.1"/>
    </source>
</evidence>
<dbReference type="Proteomes" id="UP000053239">
    <property type="component" value="Unassembled WGS sequence"/>
</dbReference>
<dbReference type="EMBL" id="KQ235659">
    <property type="protein sequence ID" value="KMZ96121.1"/>
    <property type="molecule type" value="Genomic_DNA"/>
</dbReference>
<gene>
    <name evidence="1" type="ORF">PVNG_06264</name>
</gene>
<evidence type="ECO:0000313" key="2">
    <source>
        <dbReference type="Proteomes" id="UP000053239"/>
    </source>
</evidence>
<name>A0A0J9TLW1_PLAVI</name>
<reference evidence="1 2" key="1">
    <citation type="submission" date="2011-09" db="EMBL/GenBank/DDBJ databases">
        <title>The Genome Sequence of Plasmodium vivax North Korean.</title>
        <authorList>
            <consortium name="The Broad Institute Genome Sequencing Platform"/>
            <consortium name="The Broad Institute Genome Sequencing Center for Infectious Disease"/>
            <person name="Neafsey D."/>
            <person name="Carlton J."/>
            <person name="Barnwell J."/>
            <person name="Collins W."/>
            <person name="Escalante A."/>
            <person name="Mullikin J."/>
            <person name="Saul A."/>
            <person name="Guigo R."/>
            <person name="Camara F."/>
            <person name="Young S.K."/>
            <person name="Zeng Q."/>
            <person name="Gargeya S."/>
            <person name="Fitzgerald M."/>
            <person name="Haas B."/>
            <person name="Abouelleil A."/>
            <person name="Alvarado L."/>
            <person name="Arachchi H.M."/>
            <person name="Berlin A."/>
            <person name="Brown A."/>
            <person name="Chapman S.B."/>
            <person name="Chen Z."/>
            <person name="Dunbar C."/>
            <person name="Freedman E."/>
            <person name="Gearin G."/>
            <person name="Gellesch M."/>
            <person name="Goldberg J."/>
            <person name="Griggs A."/>
            <person name="Gujja S."/>
            <person name="Heiman D."/>
            <person name="Howarth C."/>
            <person name="Larson L."/>
            <person name="Lui A."/>
            <person name="MacDonald P.J.P."/>
            <person name="Montmayeur A."/>
            <person name="Murphy C."/>
            <person name="Neiman D."/>
            <person name="Pearson M."/>
            <person name="Priest M."/>
            <person name="Roberts A."/>
            <person name="Saif S."/>
            <person name="Shea T."/>
            <person name="Shenoy N."/>
            <person name="Sisk P."/>
            <person name="Stolte C."/>
            <person name="Sykes S."/>
            <person name="Wortman J."/>
            <person name="Nusbaum C."/>
            <person name="Birren B."/>
        </authorList>
    </citation>
    <scope>NUCLEOTIDE SEQUENCE [LARGE SCALE GENOMIC DNA]</scope>
    <source>
        <strain evidence="1 2">North Korean</strain>
    </source>
</reference>
<dbReference type="AlphaFoldDB" id="A0A0J9TLW1"/>
<organism evidence="1 2">
    <name type="scientific">Plasmodium vivax North Korean</name>
    <dbReference type="NCBI Taxonomy" id="1035514"/>
    <lineage>
        <taxon>Eukaryota</taxon>
        <taxon>Sar</taxon>
        <taxon>Alveolata</taxon>
        <taxon>Apicomplexa</taxon>
        <taxon>Aconoidasida</taxon>
        <taxon>Haemosporida</taxon>
        <taxon>Plasmodiidae</taxon>
        <taxon>Plasmodium</taxon>
        <taxon>Plasmodium (Plasmodium)</taxon>
    </lineage>
</organism>
<sequence>MFLFNKSYPFLDNLLSAYREFDEESENKEELSSFYETEVTDVQGKKQMYKHIFLKLLKNLQSIANKGYNGPQAHEYCTYLYHWLYLNTKEYNDVDLLISIILEDSQTEKHPIKINMCPYSSYNKQKAIFKLNNLVKLSYFKFNYENIKGILKEKQYPNYCLCHKYLDECVNTYRSMIDSRCSNTERKNNEELCSELTQFNYYYSNLTGDITIREKIPDIYNGERKLELLDCPSEEEISKLRSGSGPSSDAAASDVKTLPTALGTIAGATSVLALLYKVNAMIILNV</sequence>
<accession>A0A0J9TLW1</accession>
<proteinExistence type="predicted"/>